<feature type="signal peptide" evidence="16">
    <location>
        <begin position="1"/>
        <end position="28"/>
    </location>
</feature>
<dbReference type="NCBIfam" id="TIGR01783">
    <property type="entry name" value="TonB-siderophor"/>
    <property type="match status" value="1"/>
</dbReference>
<reference evidence="20 21" key="1">
    <citation type="submission" date="2022-04" db="EMBL/GenBank/DDBJ databases">
        <title>Positive selection, recombination, and allopatry shape intraspecific diversity of widespread and dominant cyanobacteria.</title>
        <authorList>
            <person name="Wei J."/>
            <person name="Shu W."/>
            <person name="Hu C."/>
        </authorList>
    </citation>
    <scope>NUCLEOTIDE SEQUENCE [LARGE SCALE GENOMIC DNA]</scope>
    <source>
        <strain evidence="20 21">GB2-A4</strain>
    </source>
</reference>
<evidence type="ECO:0000313" key="20">
    <source>
        <dbReference type="EMBL" id="MEP0819203.1"/>
    </source>
</evidence>
<keyword evidence="12 13" id="KW-0998">Cell outer membrane</keyword>
<keyword evidence="3 13" id="KW-0813">Transport</keyword>
<dbReference type="PROSITE" id="PS52016">
    <property type="entry name" value="TONB_DEPENDENT_REC_3"/>
    <property type="match status" value="1"/>
</dbReference>
<accession>A0ABV0JD47</accession>
<evidence type="ECO:0000259" key="18">
    <source>
        <dbReference type="Pfam" id="PF07715"/>
    </source>
</evidence>
<dbReference type="InterPro" id="IPR036942">
    <property type="entry name" value="Beta-barrel_TonB_sf"/>
</dbReference>
<feature type="domain" description="TonB-dependent receptor plug" evidence="18">
    <location>
        <begin position="229"/>
        <end position="325"/>
    </location>
</feature>
<dbReference type="PANTHER" id="PTHR32552">
    <property type="entry name" value="FERRICHROME IRON RECEPTOR-RELATED"/>
    <property type="match status" value="1"/>
</dbReference>
<keyword evidence="10 14" id="KW-0798">TonB box</keyword>
<name>A0ABV0JD47_9CYAN</name>
<keyword evidence="21" id="KW-1185">Reference proteome</keyword>
<dbReference type="Proteomes" id="UP001464891">
    <property type="component" value="Unassembled WGS sequence"/>
</dbReference>
<dbReference type="Pfam" id="PF07715">
    <property type="entry name" value="Plug"/>
    <property type="match status" value="1"/>
</dbReference>
<evidence type="ECO:0000256" key="10">
    <source>
        <dbReference type="ARBA" id="ARBA00023077"/>
    </source>
</evidence>
<dbReference type="InterPro" id="IPR039426">
    <property type="entry name" value="TonB-dep_rcpt-like"/>
</dbReference>
<dbReference type="InterPro" id="IPR000531">
    <property type="entry name" value="Beta-barrel_TonB"/>
</dbReference>
<keyword evidence="6 13" id="KW-0812">Transmembrane</keyword>
<evidence type="ECO:0000259" key="19">
    <source>
        <dbReference type="Pfam" id="PF11741"/>
    </source>
</evidence>
<feature type="compositionally biased region" description="Low complexity" evidence="15">
    <location>
        <begin position="141"/>
        <end position="171"/>
    </location>
</feature>
<dbReference type="RefSeq" id="WP_190442901.1">
    <property type="nucleotide sequence ID" value="NZ_JAMPKM010000013.1"/>
</dbReference>
<comment type="similarity">
    <text evidence="2 13 14">Belongs to the TonB-dependent receptor family.</text>
</comment>
<evidence type="ECO:0000256" key="13">
    <source>
        <dbReference type="PROSITE-ProRule" id="PRU01360"/>
    </source>
</evidence>
<dbReference type="Gene3D" id="2.40.170.20">
    <property type="entry name" value="TonB-dependent receptor, beta-barrel domain"/>
    <property type="match status" value="1"/>
</dbReference>
<evidence type="ECO:0000256" key="11">
    <source>
        <dbReference type="ARBA" id="ARBA00023136"/>
    </source>
</evidence>
<evidence type="ECO:0000256" key="15">
    <source>
        <dbReference type="SAM" id="MobiDB-lite"/>
    </source>
</evidence>
<comment type="caution">
    <text evidence="20">The sequence shown here is derived from an EMBL/GenBank/DDBJ whole genome shotgun (WGS) entry which is preliminary data.</text>
</comment>
<organism evidence="20 21">
    <name type="scientific">Trichocoleus desertorum GB2-A4</name>
    <dbReference type="NCBI Taxonomy" id="2933944"/>
    <lineage>
        <taxon>Bacteria</taxon>
        <taxon>Bacillati</taxon>
        <taxon>Cyanobacteriota</taxon>
        <taxon>Cyanophyceae</taxon>
        <taxon>Leptolyngbyales</taxon>
        <taxon>Trichocoleusaceae</taxon>
        <taxon>Trichocoleus</taxon>
    </lineage>
</organism>
<dbReference type="EMBL" id="JAMPKM010000013">
    <property type="protein sequence ID" value="MEP0819203.1"/>
    <property type="molecule type" value="Genomic_DNA"/>
</dbReference>
<evidence type="ECO:0000256" key="9">
    <source>
        <dbReference type="ARBA" id="ARBA00023065"/>
    </source>
</evidence>
<gene>
    <name evidence="20" type="ORF">NC998_19055</name>
</gene>
<dbReference type="CDD" id="cd01347">
    <property type="entry name" value="ligand_gated_channel"/>
    <property type="match status" value="1"/>
</dbReference>
<dbReference type="Gene3D" id="2.170.130.10">
    <property type="entry name" value="TonB-dependent receptor, plug domain"/>
    <property type="match status" value="1"/>
</dbReference>
<proteinExistence type="inferred from homology"/>
<evidence type="ECO:0000256" key="16">
    <source>
        <dbReference type="SAM" id="SignalP"/>
    </source>
</evidence>
<keyword evidence="11 13" id="KW-0472">Membrane</keyword>
<dbReference type="InterPro" id="IPR021731">
    <property type="entry name" value="AMIN_dom"/>
</dbReference>
<keyword evidence="7 16" id="KW-0732">Signal</keyword>
<evidence type="ECO:0000256" key="3">
    <source>
        <dbReference type="ARBA" id="ARBA00022448"/>
    </source>
</evidence>
<evidence type="ECO:0000256" key="7">
    <source>
        <dbReference type="ARBA" id="ARBA00022729"/>
    </source>
</evidence>
<comment type="subcellular location">
    <subcellularLocation>
        <location evidence="1 13">Cell outer membrane</location>
        <topology evidence="1 13">Multi-pass membrane protein</topology>
    </subcellularLocation>
</comment>
<evidence type="ECO:0000256" key="1">
    <source>
        <dbReference type="ARBA" id="ARBA00004571"/>
    </source>
</evidence>
<dbReference type="InterPro" id="IPR037066">
    <property type="entry name" value="Plug_dom_sf"/>
</dbReference>
<evidence type="ECO:0000256" key="14">
    <source>
        <dbReference type="RuleBase" id="RU003357"/>
    </source>
</evidence>
<keyword evidence="20" id="KW-0675">Receptor</keyword>
<keyword evidence="5" id="KW-0410">Iron transport</keyword>
<dbReference type="Pfam" id="PF11741">
    <property type="entry name" value="AMIN"/>
    <property type="match status" value="1"/>
</dbReference>
<dbReference type="InterPro" id="IPR012910">
    <property type="entry name" value="Plug_dom"/>
</dbReference>
<evidence type="ECO:0000256" key="5">
    <source>
        <dbReference type="ARBA" id="ARBA00022496"/>
    </source>
</evidence>
<feature type="region of interest" description="Disordered" evidence="15">
    <location>
        <begin position="141"/>
        <end position="231"/>
    </location>
</feature>
<sequence length="864" mass="94274">MTSRPQFLSCSLGLLGVVPALIASPAWAQSSQITNVQLNPKDGGLEVVLETSNGAAVRALTTSSGNTLTTDITNAQLRLAGQESFRQTNPATGIAEVTVTSLTTNSVRVTIVGESAVPISALTRQGNTVFLNINSAGAIATETSPTESNTTESATTETNTTEADTTGADTETTTEAEATTEDDSAADSSADDESAEGESDAIRIVATDDEEEGYTVRRATSATRTEAPLRDTPRSIQVVPEQVLEDQRAIRVGEALQNVAGVAQDDSFGGTRDRFTIRGFSQDTFLRNGFRQNQRSLRESVNVERIEVLRGPASVLYGQLEPGGVVNLVTEQPLFDPAYSAELSVGSFGLFRPSVDLTGPVNNDGSVRYRLNAVFEGGGNFRDFDQDTDRFFVAPVLAWDIGDRTSVVFEADYLKDKRPFDRGIVAIGEGIADIPYDRVLGHPDDEGEVEEFSVGYQLEHELNDNWKIRNGLRFTKADTFDYRADSWFIQDSGQLDRRFLSNDDESDTLDVQTNITGKFSTGAIDHTLLVGVDFGRTSREGTQKSLPGDPDFPIDIFNPVYGDRPDISELTEPVRDDGSRINTVGLYLQDQIDLTDNLILLAGGRIDFFDQSTTNNLSGREFEQDDNAFSPQVGLVYQPIEPISLYGSFSRSFVPSRSIRADGSPLDPERGTQYEVGVRGEFLDGRLVTNLAAFELTKTNIATRDPNNRRFSVPVGEVRSRGIELDVTGELAPGWNVIASYANIDAEITKDNLLTVGNRLTNVPRNSGSLWSTYEIQSGNLQGFGFGAGLFFVGDRAGDLDATFELPSYVRTDAVVFYRRDNWRAAINIKNLFDINYVENSEGFREYISPGEPLTIIGSLSVSF</sequence>
<protein>
    <submittedName>
        <fullName evidence="20">TonB-dependent receptor</fullName>
    </submittedName>
</protein>
<evidence type="ECO:0000256" key="8">
    <source>
        <dbReference type="ARBA" id="ARBA00023004"/>
    </source>
</evidence>
<evidence type="ECO:0000256" key="4">
    <source>
        <dbReference type="ARBA" id="ARBA00022452"/>
    </source>
</evidence>
<keyword evidence="9" id="KW-0406">Ion transport</keyword>
<keyword evidence="8" id="KW-0408">Iron</keyword>
<evidence type="ECO:0000256" key="12">
    <source>
        <dbReference type="ARBA" id="ARBA00023237"/>
    </source>
</evidence>
<dbReference type="SUPFAM" id="SSF56935">
    <property type="entry name" value="Porins"/>
    <property type="match status" value="1"/>
</dbReference>
<evidence type="ECO:0000256" key="2">
    <source>
        <dbReference type="ARBA" id="ARBA00009810"/>
    </source>
</evidence>
<feature type="domain" description="AMIN" evidence="19">
    <location>
        <begin position="35"/>
        <end position="117"/>
    </location>
</feature>
<keyword evidence="4 13" id="KW-1134">Transmembrane beta strand</keyword>
<dbReference type="InterPro" id="IPR010105">
    <property type="entry name" value="TonB_sidphr_rcpt"/>
</dbReference>
<feature type="domain" description="TonB-dependent receptor-like beta-barrel" evidence="17">
    <location>
        <begin position="399"/>
        <end position="832"/>
    </location>
</feature>
<evidence type="ECO:0000256" key="6">
    <source>
        <dbReference type="ARBA" id="ARBA00022692"/>
    </source>
</evidence>
<evidence type="ECO:0000313" key="21">
    <source>
        <dbReference type="Proteomes" id="UP001464891"/>
    </source>
</evidence>
<feature type="chain" id="PRO_5045649630" evidence="16">
    <location>
        <begin position="29"/>
        <end position="864"/>
    </location>
</feature>
<evidence type="ECO:0000259" key="17">
    <source>
        <dbReference type="Pfam" id="PF00593"/>
    </source>
</evidence>
<dbReference type="PANTHER" id="PTHR32552:SF68">
    <property type="entry name" value="FERRICHROME OUTER MEMBRANE TRANSPORTER_PHAGE RECEPTOR"/>
    <property type="match status" value="1"/>
</dbReference>
<dbReference type="Pfam" id="PF00593">
    <property type="entry name" value="TonB_dep_Rec_b-barrel"/>
    <property type="match status" value="1"/>
</dbReference>
<feature type="compositionally biased region" description="Acidic residues" evidence="15">
    <location>
        <begin position="172"/>
        <end position="199"/>
    </location>
</feature>